<evidence type="ECO:0000313" key="3">
    <source>
        <dbReference type="Proteomes" id="UP000646749"/>
    </source>
</evidence>
<comment type="caution">
    <text evidence="2">The sequence shown here is derived from an EMBL/GenBank/DDBJ whole genome shotgun (WGS) entry which is preliminary data.</text>
</comment>
<protein>
    <recommendedName>
        <fullName evidence="1">HTH cro/C1-type domain-containing protein</fullName>
    </recommendedName>
</protein>
<dbReference type="Proteomes" id="UP000646749">
    <property type="component" value="Unassembled WGS sequence"/>
</dbReference>
<dbReference type="PROSITE" id="PS50943">
    <property type="entry name" value="HTH_CROC1"/>
    <property type="match status" value="1"/>
</dbReference>
<dbReference type="CDD" id="cd00093">
    <property type="entry name" value="HTH_XRE"/>
    <property type="match status" value="1"/>
</dbReference>
<evidence type="ECO:0000259" key="1">
    <source>
        <dbReference type="PROSITE" id="PS50943"/>
    </source>
</evidence>
<proteinExistence type="predicted"/>
<dbReference type="InterPro" id="IPR010982">
    <property type="entry name" value="Lambda_DNA-bd_dom_sf"/>
</dbReference>
<accession>A0ABQ4E364</accession>
<dbReference type="EMBL" id="BONW01000019">
    <property type="protein sequence ID" value="GIG89115.1"/>
    <property type="molecule type" value="Genomic_DNA"/>
</dbReference>
<name>A0ABQ4E364_9ACTN</name>
<dbReference type="RefSeq" id="WP_203867616.1">
    <property type="nucleotide sequence ID" value="NZ_BONW01000019.1"/>
</dbReference>
<keyword evidence="3" id="KW-1185">Reference proteome</keyword>
<dbReference type="Pfam" id="PF13560">
    <property type="entry name" value="HTH_31"/>
    <property type="match status" value="1"/>
</dbReference>
<reference evidence="2 3" key="1">
    <citation type="submission" date="2021-01" db="EMBL/GenBank/DDBJ databases">
        <title>Whole genome shotgun sequence of Plantactinospora endophytica NBRC 110450.</title>
        <authorList>
            <person name="Komaki H."/>
            <person name="Tamura T."/>
        </authorList>
    </citation>
    <scope>NUCLEOTIDE SEQUENCE [LARGE SCALE GENOMIC DNA]</scope>
    <source>
        <strain evidence="2 3">NBRC 110450</strain>
    </source>
</reference>
<sequence length="360" mass="38557">MDHVGARLRVARTDAQVTLTQMAARTNYSKSHLCNVELGKRPATPDLVLAYERVLGDSVNRRGALALAATVVVSSAVAELVQHGFAAAIAPRRNVNEWVGRAEAYGQDYMSLGAAEVQARLAADLVVLQQELDSPHLWGVAARLMTVHGKTLPGNDGGRGAIRSYEMAAIAADRSGDLETRVWVRGRAALALAYEGAHLPVAARFAEQAVALSDRPTLGRLNALTAQAHVAACRGDTATGLSRLDDARRVFDRAGSSEQISDFAVPQWRFHTFESMLLSRLGLPGAVAAQDAADRTRPHTLPRFATHIELHRGLMMASAGDAAGGLGHARRALDRLPSERHSLSLRLMLAEVERVAGAVL</sequence>
<dbReference type="SUPFAM" id="SSF47413">
    <property type="entry name" value="lambda repressor-like DNA-binding domains"/>
    <property type="match status" value="1"/>
</dbReference>
<feature type="domain" description="HTH cro/C1-type" evidence="1">
    <location>
        <begin position="8"/>
        <end position="62"/>
    </location>
</feature>
<gene>
    <name evidence="2" type="ORF">Pen02_40510</name>
</gene>
<dbReference type="SMART" id="SM00530">
    <property type="entry name" value="HTH_XRE"/>
    <property type="match status" value="1"/>
</dbReference>
<evidence type="ECO:0000313" key="2">
    <source>
        <dbReference type="EMBL" id="GIG89115.1"/>
    </source>
</evidence>
<dbReference type="InterPro" id="IPR001387">
    <property type="entry name" value="Cro/C1-type_HTH"/>
</dbReference>
<dbReference type="Gene3D" id="1.10.260.40">
    <property type="entry name" value="lambda repressor-like DNA-binding domains"/>
    <property type="match status" value="1"/>
</dbReference>
<organism evidence="2 3">
    <name type="scientific">Plantactinospora endophytica</name>
    <dbReference type="NCBI Taxonomy" id="673535"/>
    <lineage>
        <taxon>Bacteria</taxon>
        <taxon>Bacillati</taxon>
        <taxon>Actinomycetota</taxon>
        <taxon>Actinomycetes</taxon>
        <taxon>Micromonosporales</taxon>
        <taxon>Micromonosporaceae</taxon>
        <taxon>Plantactinospora</taxon>
    </lineage>
</organism>